<feature type="domain" description="Laminin N-terminal" evidence="6">
    <location>
        <begin position="1"/>
        <end position="113"/>
    </location>
</feature>
<dbReference type="AlphaFoldDB" id="A0AAD7ZPU4"/>
<evidence type="ECO:0000313" key="8">
    <source>
        <dbReference type="Proteomes" id="UP001233999"/>
    </source>
</evidence>
<dbReference type="Proteomes" id="UP001233999">
    <property type="component" value="Unassembled WGS sequence"/>
</dbReference>
<accession>A0AAD7ZPU4</accession>
<keyword evidence="8" id="KW-1185">Reference proteome</keyword>
<keyword evidence="4" id="KW-0325">Glycoprotein</keyword>
<evidence type="ECO:0000256" key="2">
    <source>
        <dbReference type="ARBA" id="ARBA00022737"/>
    </source>
</evidence>
<gene>
    <name evidence="7" type="ORF">L9F63_021033</name>
</gene>
<organism evidence="7 8">
    <name type="scientific">Diploptera punctata</name>
    <name type="common">Pacific beetle cockroach</name>
    <dbReference type="NCBI Taxonomy" id="6984"/>
    <lineage>
        <taxon>Eukaryota</taxon>
        <taxon>Metazoa</taxon>
        <taxon>Ecdysozoa</taxon>
        <taxon>Arthropoda</taxon>
        <taxon>Hexapoda</taxon>
        <taxon>Insecta</taxon>
        <taxon>Pterygota</taxon>
        <taxon>Neoptera</taxon>
        <taxon>Polyneoptera</taxon>
        <taxon>Dictyoptera</taxon>
        <taxon>Blattodea</taxon>
        <taxon>Blaberoidea</taxon>
        <taxon>Blaberidae</taxon>
        <taxon>Diplopterinae</taxon>
        <taxon>Diploptera</taxon>
    </lineage>
</organism>
<dbReference type="InterPro" id="IPR008211">
    <property type="entry name" value="Laminin_N"/>
</dbReference>
<proteinExistence type="predicted"/>
<reference evidence="7" key="1">
    <citation type="journal article" date="2023" name="IScience">
        <title>Live-bearing cockroach genome reveals convergent evolutionary mechanisms linked to viviparity in insects and beyond.</title>
        <authorList>
            <person name="Fouks B."/>
            <person name="Harrison M.C."/>
            <person name="Mikhailova A.A."/>
            <person name="Marchal E."/>
            <person name="English S."/>
            <person name="Carruthers M."/>
            <person name="Jennings E.C."/>
            <person name="Chiamaka E.L."/>
            <person name="Frigard R.A."/>
            <person name="Pippel M."/>
            <person name="Attardo G.M."/>
            <person name="Benoit J.B."/>
            <person name="Bornberg-Bauer E."/>
            <person name="Tobe S.S."/>
        </authorList>
    </citation>
    <scope>NUCLEOTIDE SEQUENCE</scope>
    <source>
        <strain evidence="7">Stay&amp;Tobe</strain>
    </source>
</reference>
<comment type="caution">
    <text evidence="7">The sequence shown here is derived from an EMBL/GenBank/DDBJ whole genome shotgun (WGS) entry which is preliminary data.</text>
</comment>
<evidence type="ECO:0000256" key="1">
    <source>
        <dbReference type="ARBA" id="ARBA00022729"/>
    </source>
</evidence>
<dbReference type="PANTHER" id="PTHR10574">
    <property type="entry name" value="NETRIN/LAMININ-RELATED"/>
    <property type="match status" value="1"/>
</dbReference>
<dbReference type="CDD" id="cd00055">
    <property type="entry name" value="EGF_Lam"/>
    <property type="match status" value="1"/>
</dbReference>
<dbReference type="InterPro" id="IPR050440">
    <property type="entry name" value="Laminin/Netrin_ECM"/>
</dbReference>
<evidence type="ECO:0000259" key="6">
    <source>
        <dbReference type="PROSITE" id="PS51117"/>
    </source>
</evidence>
<dbReference type="PROSITE" id="PS51117">
    <property type="entry name" value="LAMININ_NTER"/>
    <property type="match status" value="1"/>
</dbReference>
<dbReference type="Pfam" id="PF00055">
    <property type="entry name" value="Laminin_N"/>
    <property type="match status" value="1"/>
</dbReference>
<evidence type="ECO:0000256" key="3">
    <source>
        <dbReference type="ARBA" id="ARBA00023157"/>
    </source>
</evidence>
<protein>
    <recommendedName>
        <fullName evidence="6">Laminin N-terminal domain-containing protein</fullName>
    </recommendedName>
</protein>
<name>A0AAD7ZPU4_DIPPU</name>
<evidence type="ECO:0000256" key="4">
    <source>
        <dbReference type="ARBA" id="ARBA00023180"/>
    </source>
</evidence>
<feature type="non-terminal residue" evidence="7">
    <location>
        <position position="1"/>
    </location>
</feature>
<evidence type="ECO:0000313" key="7">
    <source>
        <dbReference type="EMBL" id="KAJ9584615.1"/>
    </source>
</evidence>
<keyword evidence="3" id="KW-1015">Disulfide bond</keyword>
<sequence length="246" mass="26796">MGPGFRINSTETPMGFLTAVTPEKGLRRPVPSVLLNILTYLLSPGAMWPSLTLEGRPSAYNFDSSPELQEWVTATDIRITLDRLNTFGDEVFGDAQVLKSYFYAISDFAVGARCKCNGHASECVASTAVDGSVRRVCRCEHNTAGPDCNECLPFYNDAPWGRASAQDAHECRGYNVADNTEGCSTVKIVENIKIVELTSIVKMALNIQQKITNAAWTITIAADSIPMASPTAFMDMDGIRRSARVS</sequence>
<dbReference type="PANTHER" id="PTHR10574:SF435">
    <property type="entry name" value="LAMININ SUBUNIT GAMMA-1"/>
    <property type="match status" value="1"/>
</dbReference>
<dbReference type="GO" id="GO:0009887">
    <property type="term" value="P:animal organ morphogenesis"/>
    <property type="evidence" value="ECO:0007669"/>
    <property type="project" value="TreeGrafter"/>
</dbReference>
<dbReference type="Gene3D" id="2.60.120.260">
    <property type="entry name" value="Galactose-binding domain-like"/>
    <property type="match status" value="1"/>
</dbReference>
<evidence type="ECO:0000256" key="5">
    <source>
        <dbReference type="ARBA" id="ARBA00023292"/>
    </source>
</evidence>
<dbReference type="InterPro" id="IPR002049">
    <property type="entry name" value="LE_dom"/>
</dbReference>
<dbReference type="Gene3D" id="2.10.25.10">
    <property type="entry name" value="Laminin"/>
    <property type="match status" value="1"/>
</dbReference>
<dbReference type="GO" id="GO:0005604">
    <property type="term" value="C:basement membrane"/>
    <property type="evidence" value="ECO:0007669"/>
    <property type="project" value="TreeGrafter"/>
</dbReference>
<keyword evidence="5" id="KW-0424">Laminin EGF-like domain</keyword>
<keyword evidence="1" id="KW-0732">Signal</keyword>
<dbReference type="InterPro" id="IPR056863">
    <property type="entry name" value="LMN_ATRN_NET-like_EGF"/>
</dbReference>
<keyword evidence="2" id="KW-0677">Repeat</keyword>
<dbReference type="GO" id="GO:0007411">
    <property type="term" value="P:axon guidance"/>
    <property type="evidence" value="ECO:0007669"/>
    <property type="project" value="TreeGrafter"/>
</dbReference>
<dbReference type="SMART" id="SM00136">
    <property type="entry name" value="LamNT"/>
    <property type="match status" value="1"/>
</dbReference>
<dbReference type="SUPFAM" id="SSF57196">
    <property type="entry name" value="EGF/Laminin"/>
    <property type="match status" value="1"/>
</dbReference>
<dbReference type="GO" id="GO:0009888">
    <property type="term" value="P:tissue development"/>
    <property type="evidence" value="ECO:0007669"/>
    <property type="project" value="TreeGrafter"/>
</dbReference>
<dbReference type="EMBL" id="JASPKZ010007384">
    <property type="protein sequence ID" value="KAJ9584615.1"/>
    <property type="molecule type" value="Genomic_DNA"/>
</dbReference>
<dbReference type="Pfam" id="PF24973">
    <property type="entry name" value="EGF_LMN_ATRN"/>
    <property type="match status" value="1"/>
</dbReference>
<dbReference type="SMART" id="SM00180">
    <property type="entry name" value="EGF_Lam"/>
    <property type="match status" value="1"/>
</dbReference>
<reference evidence="7" key="2">
    <citation type="submission" date="2023-05" db="EMBL/GenBank/DDBJ databases">
        <authorList>
            <person name="Fouks B."/>
        </authorList>
    </citation>
    <scope>NUCLEOTIDE SEQUENCE</scope>
    <source>
        <strain evidence="7">Stay&amp;Tobe</strain>
        <tissue evidence="7">Testes</tissue>
    </source>
</reference>